<keyword evidence="4" id="KW-1185">Reference proteome</keyword>
<dbReference type="PROSITE" id="PS50076">
    <property type="entry name" value="DNAJ_2"/>
    <property type="match status" value="1"/>
</dbReference>
<evidence type="ECO:0000259" key="2">
    <source>
        <dbReference type="PROSITE" id="PS50076"/>
    </source>
</evidence>
<proteinExistence type="predicted"/>
<dbReference type="EMBL" id="JBEFKJ010000014">
    <property type="protein sequence ID" value="KAL2042199.1"/>
    <property type="molecule type" value="Genomic_DNA"/>
</dbReference>
<protein>
    <recommendedName>
        <fullName evidence="2">J domain-containing protein</fullName>
    </recommendedName>
</protein>
<reference evidence="3 4" key="1">
    <citation type="submission" date="2024-09" db="EMBL/GenBank/DDBJ databases">
        <title>Rethinking Asexuality: The Enigmatic Case of Functional Sexual Genes in Lepraria (Stereocaulaceae).</title>
        <authorList>
            <person name="Doellman M."/>
            <person name="Sun Y."/>
            <person name="Barcenas-Pena A."/>
            <person name="Lumbsch H.T."/>
            <person name="Grewe F."/>
        </authorList>
    </citation>
    <scope>NUCLEOTIDE SEQUENCE [LARGE SCALE GENOMIC DNA]</scope>
    <source>
        <strain evidence="3 4">Mercado 3170</strain>
    </source>
</reference>
<feature type="domain" description="J" evidence="2">
    <location>
        <begin position="36"/>
        <end position="101"/>
    </location>
</feature>
<evidence type="ECO:0000256" key="1">
    <source>
        <dbReference type="SAM" id="MobiDB-lite"/>
    </source>
</evidence>
<feature type="compositionally biased region" description="Low complexity" evidence="1">
    <location>
        <begin position="108"/>
        <end position="128"/>
    </location>
</feature>
<dbReference type="SMART" id="SM00271">
    <property type="entry name" value="DnaJ"/>
    <property type="match status" value="1"/>
</dbReference>
<name>A0ABR4ABY0_9LECA</name>
<dbReference type="SUPFAM" id="SSF46565">
    <property type="entry name" value="Chaperone J-domain"/>
    <property type="match status" value="1"/>
</dbReference>
<dbReference type="Proteomes" id="UP001590950">
    <property type="component" value="Unassembled WGS sequence"/>
</dbReference>
<evidence type="ECO:0000313" key="4">
    <source>
        <dbReference type="Proteomes" id="UP001590950"/>
    </source>
</evidence>
<feature type="compositionally biased region" description="Gly residues" evidence="1">
    <location>
        <begin position="174"/>
        <end position="183"/>
    </location>
</feature>
<feature type="compositionally biased region" description="Basic and acidic residues" evidence="1">
    <location>
        <begin position="155"/>
        <end position="164"/>
    </location>
</feature>
<dbReference type="PRINTS" id="PR00625">
    <property type="entry name" value="JDOMAIN"/>
</dbReference>
<organism evidence="3 4">
    <name type="scientific">Stereocaulon virgatum</name>
    <dbReference type="NCBI Taxonomy" id="373712"/>
    <lineage>
        <taxon>Eukaryota</taxon>
        <taxon>Fungi</taxon>
        <taxon>Dikarya</taxon>
        <taxon>Ascomycota</taxon>
        <taxon>Pezizomycotina</taxon>
        <taxon>Lecanoromycetes</taxon>
        <taxon>OSLEUM clade</taxon>
        <taxon>Lecanoromycetidae</taxon>
        <taxon>Lecanorales</taxon>
        <taxon>Lecanorineae</taxon>
        <taxon>Stereocaulaceae</taxon>
        <taxon>Stereocaulon</taxon>
    </lineage>
</organism>
<dbReference type="InterPro" id="IPR036869">
    <property type="entry name" value="J_dom_sf"/>
</dbReference>
<evidence type="ECO:0000313" key="3">
    <source>
        <dbReference type="EMBL" id="KAL2042199.1"/>
    </source>
</evidence>
<dbReference type="InterPro" id="IPR053025">
    <property type="entry name" value="Mito_ATP_Synthase-Asso"/>
</dbReference>
<comment type="caution">
    <text evidence="3">The sequence shown here is derived from an EMBL/GenBank/DDBJ whole genome shotgun (WGS) entry which is preliminary data.</text>
</comment>
<feature type="region of interest" description="Disordered" evidence="1">
    <location>
        <begin position="90"/>
        <end position="189"/>
    </location>
</feature>
<dbReference type="Pfam" id="PF00226">
    <property type="entry name" value="DnaJ"/>
    <property type="match status" value="1"/>
</dbReference>
<dbReference type="InterPro" id="IPR001623">
    <property type="entry name" value="DnaJ_domain"/>
</dbReference>
<dbReference type="CDD" id="cd06257">
    <property type="entry name" value="DnaJ"/>
    <property type="match status" value="1"/>
</dbReference>
<accession>A0ABR4ABY0</accession>
<dbReference type="PANTHER" id="PTHR44873">
    <property type="entry name" value="DNAJ HOMOLOG SUBFAMILY C MEMBER 30, MITOCHONDRIAL"/>
    <property type="match status" value="1"/>
</dbReference>
<sequence>MPLRPCLSPALQRPRTILSHALQFHTTSTWRAEITNHYETLGLEPSASPGDIKKQFYSLSKTHHPDHNLNDPKASSRFVKISEAYAVLGSPQKRSRYDQDTQRAQAVHSRTTPRGSHSSSSTPFGSRPASGLSRRRTQFKGPPPSFYRSGGWGAHGEKRQRQADGTEAVNTGESRGGGYGYGQGQVDWTVPHFDREGHHRTQEQHDRRRQRRIQEESVDYYEGGSVLLKFICITAVVTFAMSIPTMLETSVRKPKQKDEP</sequence>
<dbReference type="PANTHER" id="PTHR44873:SF1">
    <property type="entry name" value="DNAJ HOMOLOG SUBFAMILY C MEMBER 30, MITOCHONDRIAL"/>
    <property type="match status" value="1"/>
</dbReference>
<dbReference type="Gene3D" id="1.10.287.110">
    <property type="entry name" value="DnaJ domain"/>
    <property type="match status" value="1"/>
</dbReference>
<gene>
    <name evidence="3" type="ORF">N7G274_004687</name>
</gene>